<dbReference type="EMBL" id="JACHCB010000015">
    <property type="protein sequence ID" value="MBB6112018.1"/>
    <property type="molecule type" value="Genomic_DNA"/>
</dbReference>
<sequence length="69" mass="7819">MKFGSTPKTYGMVFVNNGCNEKEDERRKYKINCQTTAWRRFDICRDEPSYLCEERLSGAGSGLGSSKNG</sequence>
<evidence type="ECO:0000313" key="1">
    <source>
        <dbReference type="EMBL" id="MBB6112018.1"/>
    </source>
</evidence>
<keyword evidence="3" id="KW-1185">Reference proteome</keyword>
<proteinExistence type="predicted"/>
<dbReference type="AlphaFoldDB" id="A0A1N7EVJ9"/>
<evidence type="ECO:0000313" key="3">
    <source>
        <dbReference type="Proteomes" id="UP000541583"/>
    </source>
</evidence>
<dbReference type="Proteomes" id="UP000541583">
    <property type="component" value="Unassembled WGS sequence"/>
</dbReference>
<protein>
    <submittedName>
        <fullName evidence="2">Uncharacterized protein</fullName>
    </submittedName>
</protein>
<accession>A0A1N7EVJ9</accession>
<evidence type="ECO:0000313" key="2">
    <source>
        <dbReference type="EMBL" id="MBB6126464.1"/>
    </source>
</evidence>
<dbReference type="EMBL" id="JACHCA010000002">
    <property type="protein sequence ID" value="MBB6126464.1"/>
    <property type="molecule type" value="Genomic_DNA"/>
</dbReference>
<comment type="caution">
    <text evidence="2">The sequence shown here is derived from an EMBL/GenBank/DDBJ whole genome shotgun (WGS) entry which is preliminary data.</text>
</comment>
<evidence type="ECO:0000313" key="4">
    <source>
        <dbReference type="Proteomes" id="UP000548326"/>
    </source>
</evidence>
<dbReference type="STRING" id="354630.SAMN05421821_115124"/>
<organism evidence="2 4">
    <name type="scientific">Mucilaginibacter lappiensis</name>
    <dbReference type="NCBI Taxonomy" id="354630"/>
    <lineage>
        <taxon>Bacteria</taxon>
        <taxon>Pseudomonadati</taxon>
        <taxon>Bacteroidota</taxon>
        <taxon>Sphingobacteriia</taxon>
        <taxon>Sphingobacteriales</taxon>
        <taxon>Sphingobacteriaceae</taxon>
        <taxon>Mucilaginibacter</taxon>
    </lineage>
</organism>
<name>A0A1N7EVJ9_9SPHI</name>
<dbReference type="Proteomes" id="UP000548326">
    <property type="component" value="Unassembled WGS sequence"/>
</dbReference>
<gene>
    <name evidence="2" type="ORF">HDF22_000569</name>
    <name evidence="1" type="ORF">HDF23_004791</name>
</gene>
<reference evidence="3 4" key="1">
    <citation type="submission" date="2020-08" db="EMBL/GenBank/DDBJ databases">
        <title>Genomic Encyclopedia of Type Strains, Phase IV (KMG-V): Genome sequencing to study the core and pangenomes of soil and plant-associated prokaryotes.</title>
        <authorList>
            <person name="Whitman W."/>
        </authorList>
    </citation>
    <scope>NUCLEOTIDE SEQUENCE [LARGE SCALE GENOMIC DNA]</scope>
    <source>
        <strain evidence="1 3">ANJLi2</strain>
        <strain evidence="2 4">MP601</strain>
    </source>
</reference>